<protein>
    <submittedName>
        <fullName evidence="1">Uncharacterized protein</fullName>
    </submittedName>
</protein>
<name>A0A8S1RSQ4_9CILI</name>
<reference evidence="1" key="1">
    <citation type="submission" date="2021-01" db="EMBL/GenBank/DDBJ databases">
        <authorList>
            <consortium name="Genoscope - CEA"/>
            <person name="William W."/>
        </authorList>
    </citation>
    <scope>NUCLEOTIDE SEQUENCE</scope>
</reference>
<gene>
    <name evidence="1" type="ORF">PSON_ATCC_30995.1.T2600009</name>
</gene>
<keyword evidence="2" id="KW-1185">Reference proteome</keyword>
<dbReference type="Proteomes" id="UP000692954">
    <property type="component" value="Unassembled WGS sequence"/>
</dbReference>
<accession>A0A8S1RSQ4</accession>
<proteinExistence type="predicted"/>
<evidence type="ECO:0000313" key="1">
    <source>
        <dbReference type="EMBL" id="CAD8130065.1"/>
    </source>
</evidence>
<comment type="caution">
    <text evidence="1">The sequence shown here is derived from an EMBL/GenBank/DDBJ whole genome shotgun (WGS) entry which is preliminary data.</text>
</comment>
<organism evidence="1 2">
    <name type="scientific">Paramecium sonneborni</name>
    <dbReference type="NCBI Taxonomy" id="65129"/>
    <lineage>
        <taxon>Eukaryota</taxon>
        <taxon>Sar</taxon>
        <taxon>Alveolata</taxon>
        <taxon>Ciliophora</taxon>
        <taxon>Intramacronucleata</taxon>
        <taxon>Oligohymenophorea</taxon>
        <taxon>Peniculida</taxon>
        <taxon>Parameciidae</taxon>
        <taxon>Paramecium</taxon>
    </lineage>
</organism>
<dbReference type="AlphaFoldDB" id="A0A8S1RSQ4"/>
<sequence>MMSKYKILITWKGQTSQYEWRRNKLPIHFKFEGCLFYISRLITSNYKGLKHFRWQINSLLYHNSCIHIKPRENINSQHFTYLDTYRQILLNEQRWIQQDHQFIDQIELYQQSIPITNACKAQTLSQILVIIDILYIQVMAIQPTRSTQQFMLKENLLPLKIFIKQNIKYTVKVEQKHLHHQQCYETIHHQRNTNIFIMINMKYRLNSSAYFRINLELLGFNIIVVSRSINSITTSIIMIYQFHKSFIFK</sequence>
<dbReference type="EMBL" id="CAJJDN010000260">
    <property type="protein sequence ID" value="CAD8130065.1"/>
    <property type="molecule type" value="Genomic_DNA"/>
</dbReference>
<evidence type="ECO:0000313" key="2">
    <source>
        <dbReference type="Proteomes" id="UP000692954"/>
    </source>
</evidence>